<dbReference type="GO" id="GO:0005886">
    <property type="term" value="C:plasma membrane"/>
    <property type="evidence" value="ECO:0007669"/>
    <property type="project" value="UniProtKB-SubCell"/>
</dbReference>
<name>A0A9D2QD64_9FIRM</name>
<evidence type="ECO:0000259" key="8">
    <source>
        <dbReference type="PROSITE" id="PS50928"/>
    </source>
</evidence>
<dbReference type="Proteomes" id="UP000823902">
    <property type="component" value="Unassembled WGS sequence"/>
</dbReference>
<feature type="transmembrane region" description="Helical" evidence="7">
    <location>
        <begin position="190"/>
        <end position="207"/>
    </location>
</feature>
<gene>
    <name evidence="9" type="ORF">H9697_12800</name>
</gene>
<evidence type="ECO:0000256" key="2">
    <source>
        <dbReference type="ARBA" id="ARBA00022448"/>
    </source>
</evidence>
<evidence type="ECO:0000256" key="7">
    <source>
        <dbReference type="RuleBase" id="RU363032"/>
    </source>
</evidence>
<dbReference type="GO" id="GO:0055085">
    <property type="term" value="P:transmembrane transport"/>
    <property type="evidence" value="ECO:0007669"/>
    <property type="project" value="InterPro"/>
</dbReference>
<organism evidence="9 10">
    <name type="scientific">Candidatus Mediterraneibacter faecavium</name>
    <dbReference type="NCBI Taxonomy" id="2838668"/>
    <lineage>
        <taxon>Bacteria</taxon>
        <taxon>Bacillati</taxon>
        <taxon>Bacillota</taxon>
        <taxon>Clostridia</taxon>
        <taxon>Lachnospirales</taxon>
        <taxon>Lachnospiraceae</taxon>
        <taxon>Mediterraneibacter</taxon>
    </lineage>
</organism>
<keyword evidence="2 7" id="KW-0813">Transport</keyword>
<feature type="transmembrane region" description="Helical" evidence="7">
    <location>
        <begin position="138"/>
        <end position="156"/>
    </location>
</feature>
<dbReference type="AlphaFoldDB" id="A0A9D2QD64"/>
<comment type="subcellular location">
    <subcellularLocation>
        <location evidence="1 7">Cell membrane</location>
        <topology evidence="1 7">Multi-pass membrane protein</topology>
    </subcellularLocation>
</comment>
<dbReference type="EMBL" id="DWVY01000065">
    <property type="protein sequence ID" value="HJC75800.1"/>
    <property type="molecule type" value="Genomic_DNA"/>
</dbReference>
<feature type="transmembrane region" description="Helical" evidence="7">
    <location>
        <begin position="70"/>
        <end position="94"/>
    </location>
</feature>
<dbReference type="PROSITE" id="PS50928">
    <property type="entry name" value="ABC_TM1"/>
    <property type="match status" value="1"/>
</dbReference>
<evidence type="ECO:0000256" key="3">
    <source>
        <dbReference type="ARBA" id="ARBA00022475"/>
    </source>
</evidence>
<evidence type="ECO:0000256" key="1">
    <source>
        <dbReference type="ARBA" id="ARBA00004651"/>
    </source>
</evidence>
<evidence type="ECO:0000256" key="5">
    <source>
        <dbReference type="ARBA" id="ARBA00022989"/>
    </source>
</evidence>
<evidence type="ECO:0000256" key="6">
    <source>
        <dbReference type="ARBA" id="ARBA00023136"/>
    </source>
</evidence>
<feature type="domain" description="ABC transmembrane type-1" evidence="8">
    <location>
        <begin position="71"/>
        <end position="279"/>
    </location>
</feature>
<accession>A0A9D2QD64</accession>
<evidence type="ECO:0000256" key="4">
    <source>
        <dbReference type="ARBA" id="ARBA00022692"/>
    </source>
</evidence>
<reference evidence="9" key="2">
    <citation type="submission" date="2021-04" db="EMBL/GenBank/DDBJ databases">
        <authorList>
            <person name="Gilroy R."/>
        </authorList>
    </citation>
    <scope>NUCLEOTIDE SEQUENCE</scope>
    <source>
        <strain evidence="9">CHK196-7946</strain>
    </source>
</reference>
<feature type="transmembrane region" description="Helical" evidence="7">
    <location>
        <begin position="260"/>
        <end position="279"/>
    </location>
</feature>
<dbReference type="PANTHER" id="PTHR43744:SF9">
    <property type="entry name" value="POLYGALACTURONAN_RHAMNOGALACTURONAN TRANSPORT SYSTEM PERMEASE PROTEIN YTCP"/>
    <property type="match status" value="1"/>
</dbReference>
<keyword evidence="5 7" id="KW-1133">Transmembrane helix</keyword>
<sequence>MTESKSFNRVSTVVLTLLVILAMLPIILIVIASFSGEDALIRDGYTYFPAEWSLDSYYYMVKQGVMILRAYGVSFFVTFFGTALSVLLTTMLAYPMARKSFRGRNVLAFFVFFTMLFNGGIVPSYIMWTQIFGIKDTIWALIIPNYLVTAFNVILVKNYYQNSVPDSLIEAAQLDGASELKIFFRVMLPLSKPTVATIGLFTGITYWNDWTNGLYYINNEKLYSIQQLLMKIMDNIQALRSNSTASLLGTGAVDLPGTSIRMAMAVIGILPILFIYPFVQKYLIKGVVVGAVKG</sequence>
<feature type="transmembrane region" description="Helical" evidence="7">
    <location>
        <begin position="106"/>
        <end position="126"/>
    </location>
</feature>
<evidence type="ECO:0000313" key="10">
    <source>
        <dbReference type="Proteomes" id="UP000823902"/>
    </source>
</evidence>
<keyword evidence="6 7" id="KW-0472">Membrane</keyword>
<protein>
    <submittedName>
        <fullName evidence="9">Carbohydrate ABC transporter permease</fullName>
    </submittedName>
</protein>
<proteinExistence type="inferred from homology"/>
<reference evidence="9" key="1">
    <citation type="journal article" date="2021" name="PeerJ">
        <title>Extensive microbial diversity within the chicken gut microbiome revealed by metagenomics and culture.</title>
        <authorList>
            <person name="Gilroy R."/>
            <person name="Ravi A."/>
            <person name="Getino M."/>
            <person name="Pursley I."/>
            <person name="Horton D.L."/>
            <person name="Alikhan N.F."/>
            <person name="Baker D."/>
            <person name="Gharbi K."/>
            <person name="Hall N."/>
            <person name="Watson M."/>
            <person name="Adriaenssens E.M."/>
            <person name="Foster-Nyarko E."/>
            <person name="Jarju S."/>
            <person name="Secka A."/>
            <person name="Antonio M."/>
            <person name="Oren A."/>
            <person name="Chaudhuri R.R."/>
            <person name="La Ragione R."/>
            <person name="Hildebrand F."/>
            <person name="Pallen M.J."/>
        </authorList>
    </citation>
    <scope>NUCLEOTIDE SEQUENCE</scope>
    <source>
        <strain evidence="9">CHK196-7946</strain>
    </source>
</reference>
<feature type="transmembrane region" description="Helical" evidence="7">
    <location>
        <begin position="12"/>
        <end position="34"/>
    </location>
</feature>
<dbReference type="SUPFAM" id="SSF161098">
    <property type="entry name" value="MetI-like"/>
    <property type="match status" value="1"/>
</dbReference>
<dbReference type="CDD" id="cd06261">
    <property type="entry name" value="TM_PBP2"/>
    <property type="match status" value="1"/>
</dbReference>
<dbReference type="InterPro" id="IPR000515">
    <property type="entry name" value="MetI-like"/>
</dbReference>
<keyword evidence="4 7" id="KW-0812">Transmembrane</keyword>
<comment type="similarity">
    <text evidence="7">Belongs to the binding-protein-dependent transport system permease family.</text>
</comment>
<dbReference type="InterPro" id="IPR035906">
    <property type="entry name" value="MetI-like_sf"/>
</dbReference>
<comment type="caution">
    <text evidence="9">The sequence shown here is derived from an EMBL/GenBank/DDBJ whole genome shotgun (WGS) entry which is preliminary data.</text>
</comment>
<dbReference type="Pfam" id="PF00528">
    <property type="entry name" value="BPD_transp_1"/>
    <property type="match status" value="1"/>
</dbReference>
<dbReference type="Gene3D" id="1.10.3720.10">
    <property type="entry name" value="MetI-like"/>
    <property type="match status" value="1"/>
</dbReference>
<evidence type="ECO:0000313" key="9">
    <source>
        <dbReference type="EMBL" id="HJC75800.1"/>
    </source>
</evidence>
<keyword evidence="3" id="KW-1003">Cell membrane</keyword>
<dbReference type="PANTHER" id="PTHR43744">
    <property type="entry name" value="ABC TRANSPORTER PERMEASE PROTEIN MG189-RELATED-RELATED"/>
    <property type="match status" value="1"/>
</dbReference>